<dbReference type="Gene3D" id="3.40.50.1820">
    <property type="entry name" value="alpha/beta hydrolase"/>
    <property type="match status" value="1"/>
</dbReference>
<sequence>MEGPVAVTNYGRIRGQQSGDVNVWRGVPYGAPPVGKLRFRAPEPPESWTGIREGATFGPVSHQPPDTRGTRFGGEHPLHSEDCLYLNIWSPADGGEGLPVMFWIHGGTFITGAGSQPLFDGSSLAARGGVVVVTINYRLGPFGFLHLSPLGDGLASNQGLLDQIAALEWVRGNIAAFGGDPNRVTVFGESAGSMSIAALLAMPAAKGLFAGAIMQSGAAQTLPPRQGSEIAAALLAELGIAPDGDPSALQSIPAEEIMAAAGRMSLKLPGGSLSMPFQPVIDGATLPEDPAVAISKGAAEGVPLLIGTNLEEGNLFFRENMPVPNFADSLKALEMLMGVSGLGEHVGGYTPSWEGQAEILTDFYFWSSSISLAEHQEIHAPVWMYRFDLKVPGHPLFGKAVHGAEIPYVFHNLKHLQRLGAEVSPDMTALADAMQEAWLAFAHRGDPSTPNLPWPGYHPGDRATLLFAETPEVVLDPESLKRKQLAAARGEH</sequence>
<organism evidence="6 7">
    <name type="scientific">Paenibacillus agri</name>
    <dbReference type="NCBI Taxonomy" id="2744309"/>
    <lineage>
        <taxon>Bacteria</taxon>
        <taxon>Bacillati</taxon>
        <taxon>Bacillota</taxon>
        <taxon>Bacilli</taxon>
        <taxon>Bacillales</taxon>
        <taxon>Paenibacillaceae</taxon>
        <taxon>Paenibacillus</taxon>
    </lineage>
</organism>
<dbReference type="Proteomes" id="UP000564806">
    <property type="component" value="Unassembled WGS sequence"/>
</dbReference>
<dbReference type="InterPro" id="IPR002018">
    <property type="entry name" value="CarbesteraseB"/>
</dbReference>
<keyword evidence="7" id="KW-1185">Reference proteome</keyword>
<keyword evidence="2 4" id="KW-0378">Hydrolase</keyword>
<dbReference type="PROSITE" id="PS00122">
    <property type="entry name" value="CARBOXYLESTERASE_B_1"/>
    <property type="match status" value="1"/>
</dbReference>
<name>A0A850ER02_9BACL</name>
<evidence type="ECO:0000256" key="3">
    <source>
        <dbReference type="PIRSR" id="PIRSR600997-1"/>
    </source>
</evidence>
<feature type="active site" description="Acyl-ester intermediate" evidence="3">
    <location>
        <position position="190"/>
    </location>
</feature>
<dbReference type="AlphaFoldDB" id="A0A850ER02"/>
<dbReference type="InterPro" id="IPR019826">
    <property type="entry name" value="Carboxylesterase_B_AS"/>
</dbReference>
<dbReference type="GO" id="GO:0004104">
    <property type="term" value="F:cholinesterase activity"/>
    <property type="evidence" value="ECO:0007669"/>
    <property type="project" value="InterPro"/>
</dbReference>
<evidence type="ECO:0000256" key="4">
    <source>
        <dbReference type="RuleBase" id="RU361235"/>
    </source>
</evidence>
<dbReference type="Pfam" id="PF00135">
    <property type="entry name" value="COesterase"/>
    <property type="match status" value="2"/>
</dbReference>
<feature type="active site" description="Charge relay system" evidence="3">
    <location>
        <position position="402"/>
    </location>
</feature>
<dbReference type="PRINTS" id="PR00878">
    <property type="entry name" value="CHOLNESTRASE"/>
</dbReference>
<dbReference type="InterPro" id="IPR019819">
    <property type="entry name" value="Carboxylesterase_B_CS"/>
</dbReference>
<feature type="domain" description="Carboxylesterase type B" evidence="5">
    <location>
        <begin position="4"/>
        <end position="325"/>
    </location>
</feature>
<feature type="active site" description="Charge relay system" evidence="3">
    <location>
        <position position="312"/>
    </location>
</feature>
<dbReference type="EMBL" id="JABWCS010000218">
    <property type="protein sequence ID" value="NUU63365.1"/>
    <property type="molecule type" value="Genomic_DNA"/>
</dbReference>
<protein>
    <recommendedName>
        <fullName evidence="4">Carboxylic ester hydrolase</fullName>
        <ecNumber evidence="4">3.1.1.-</ecNumber>
    </recommendedName>
</protein>
<dbReference type="PANTHER" id="PTHR11559">
    <property type="entry name" value="CARBOXYLESTERASE"/>
    <property type="match status" value="1"/>
</dbReference>
<dbReference type="InterPro" id="IPR029058">
    <property type="entry name" value="AB_hydrolase_fold"/>
</dbReference>
<dbReference type="EC" id="3.1.1.-" evidence="4"/>
<gene>
    <name evidence="6" type="ORF">HPT30_23695</name>
</gene>
<evidence type="ECO:0000256" key="2">
    <source>
        <dbReference type="ARBA" id="ARBA00022801"/>
    </source>
</evidence>
<evidence type="ECO:0000256" key="1">
    <source>
        <dbReference type="ARBA" id="ARBA00005964"/>
    </source>
</evidence>
<comment type="caution">
    <text evidence="6">The sequence shown here is derived from an EMBL/GenBank/DDBJ whole genome shotgun (WGS) entry which is preliminary data.</text>
</comment>
<dbReference type="SUPFAM" id="SSF53474">
    <property type="entry name" value="alpha/beta-Hydrolases"/>
    <property type="match status" value="1"/>
</dbReference>
<proteinExistence type="inferred from homology"/>
<dbReference type="InterPro" id="IPR000997">
    <property type="entry name" value="Cholinesterase"/>
</dbReference>
<evidence type="ECO:0000313" key="6">
    <source>
        <dbReference type="EMBL" id="NUU63365.1"/>
    </source>
</evidence>
<dbReference type="InterPro" id="IPR050309">
    <property type="entry name" value="Type-B_Carboxylest/Lipase"/>
</dbReference>
<evidence type="ECO:0000259" key="5">
    <source>
        <dbReference type="Pfam" id="PF00135"/>
    </source>
</evidence>
<reference evidence="6" key="1">
    <citation type="submission" date="2020-06" db="EMBL/GenBank/DDBJ databases">
        <title>Paenibacillus sp. nov., isolated from soil.</title>
        <authorList>
            <person name="Seo Y.L."/>
        </authorList>
    </citation>
    <scope>NUCLEOTIDE SEQUENCE [LARGE SCALE GENOMIC DNA]</scope>
    <source>
        <strain evidence="6">JW14</strain>
    </source>
</reference>
<comment type="similarity">
    <text evidence="1 4">Belongs to the type-B carboxylesterase/lipase family.</text>
</comment>
<feature type="domain" description="Carboxylesterase type B" evidence="5">
    <location>
        <begin position="357"/>
        <end position="472"/>
    </location>
</feature>
<evidence type="ECO:0000313" key="7">
    <source>
        <dbReference type="Proteomes" id="UP000564806"/>
    </source>
</evidence>
<accession>A0A850ER02</accession>
<dbReference type="PROSITE" id="PS00941">
    <property type="entry name" value="CARBOXYLESTERASE_B_2"/>
    <property type="match status" value="1"/>
</dbReference>